<feature type="region of interest" description="Disordered" evidence="1">
    <location>
        <begin position="1"/>
        <end position="20"/>
    </location>
</feature>
<sequence>MTSTVNNETNQSVRTGTGGRPTPHVKVAIVGTGFSGLGVAIRLLENKINDFVLLERADEVGGTWRDNTYPGCACDVASLLYSYSFAQKSDWNSTYATRQEIFDYLRDIADRYGIRPYVRFGHEVLDARWDEHTRRWHIKTSQGDLTAQVLVAGSGYLSDPVIPDIPGIGDFQGKIMHSSQWDHDYELDGRNVAVVGTGASAIQFVPAIQPKVGHLDLYQRSAPWIGPKPDKPIKGLHAWALKNLPGYRAFRRGFNRNGREILMFLYKRPALAEKTIQANAFGKHLAKSVPDPELRARLTPNFAVACKRLLFSNKWYPAIQQENVEIIDGEIGKVTANGIIGSDGKERAVDAIILGTGFLATKRPIAEKLTGRGGVKLADAWEAGGMKAYRGTTVAGFPNLFLMLGPNTTLGHSSQTLMIEGQIAYVVDAVKQMNKRGLSSVEVNEEVQETYNKEIESWLEGSVFDASTCTSWYTDSTGRNPSIWANSTRKFIKSTKKFDLQAYQVATLAGAETHADVKA</sequence>
<reference evidence="2 3" key="1">
    <citation type="submission" date="2021-03" db="EMBL/GenBank/DDBJ databases">
        <title>Sequencing the genomes of 1000 actinobacteria strains.</title>
        <authorList>
            <person name="Klenk H.-P."/>
        </authorList>
    </citation>
    <scope>NUCLEOTIDE SEQUENCE [LARGE SCALE GENOMIC DNA]</scope>
    <source>
        <strain evidence="2 3">DSM 46670</strain>
    </source>
</reference>
<dbReference type="InterPro" id="IPR036188">
    <property type="entry name" value="FAD/NAD-bd_sf"/>
</dbReference>
<protein>
    <submittedName>
        <fullName evidence="2">Cation diffusion facilitator CzcD-associated flavoprotein CzcO</fullName>
    </submittedName>
</protein>
<proteinExistence type="predicted"/>
<comment type="caution">
    <text evidence="2">The sequence shown here is derived from an EMBL/GenBank/DDBJ whole genome shotgun (WGS) entry which is preliminary data.</text>
</comment>
<dbReference type="EMBL" id="JAGINW010000001">
    <property type="protein sequence ID" value="MBP2324326.1"/>
    <property type="molecule type" value="Genomic_DNA"/>
</dbReference>
<dbReference type="Proteomes" id="UP001519332">
    <property type="component" value="Unassembled WGS sequence"/>
</dbReference>
<dbReference type="Gene3D" id="3.50.50.60">
    <property type="entry name" value="FAD/NAD(P)-binding domain"/>
    <property type="match status" value="2"/>
</dbReference>
<evidence type="ECO:0000313" key="3">
    <source>
        <dbReference type="Proteomes" id="UP001519332"/>
    </source>
</evidence>
<evidence type="ECO:0000256" key="1">
    <source>
        <dbReference type="SAM" id="MobiDB-lite"/>
    </source>
</evidence>
<organism evidence="2 3">
    <name type="scientific">Kibdelosporangium banguiense</name>
    <dbReference type="NCBI Taxonomy" id="1365924"/>
    <lineage>
        <taxon>Bacteria</taxon>
        <taxon>Bacillati</taxon>
        <taxon>Actinomycetota</taxon>
        <taxon>Actinomycetes</taxon>
        <taxon>Pseudonocardiales</taxon>
        <taxon>Pseudonocardiaceae</taxon>
        <taxon>Kibdelosporangium</taxon>
    </lineage>
</organism>
<dbReference type="PANTHER" id="PTHR42877">
    <property type="entry name" value="L-ORNITHINE N(5)-MONOOXYGENASE-RELATED"/>
    <property type="match status" value="1"/>
</dbReference>
<keyword evidence="3" id="KW-1185">Reference proteome</keyword>
<dbReference type="RefSeq" id="WP_209641599.1">
    <property type="nucleotide sequence ID" value="NZ_JAGINW010000001.1"/>
</dbReference>
<evidence type="ECO:0000313" key="2">
    <source>
        <dbReference type="EMBL" id="MBP2324326.1"/>
    </source>
</evidence>
<name>A0ABS4TKF1_9PSEU</name>
<accession>A0ABS4TKF1</accession>
<gene>
    <name evidence="2" type="ORF">JOF56_004711</name>
</gene>
<feature type="compositionally biased region" description="Polar residues" evidence="1">
    <location>
        <begin position="1"/>
        <end position="15"/>
    </location>
</feature>
<dbReference type="PANTHER" id="PTHR42877:SF4">
    <property type="entry name" value="FAD_NAD(P)-BINDING DOMAIN-CONTAINING PROTEIN-RELATED"/>
    <property type="match status" value="1"/>
</dbReference>
<dbReference type="InterPro" id="IPR051209">
    <property type="entry name" value="FAD-bind_Monooxygenase_sf"/>
</dbReference>
<dbReference type="SUPFAM" id="SSF51905">
    <property type="entry name" value="FAD/NAD(P)-binding domain"/>
    <property type="match status" value="2"/>
</dbReference>
<dbReference type="Pfam" id="PF13738">
    <property type="entry name" value="Pyr_redox_3"/>
    <property type="match status" value="1"/>
</dbReference>